<dbReference type="OrthoDB" id="3153758at2759"/>
<evidence type="ECO:0000313" key="2">
    <source>
        <dbReference type="EMBL" id="PBK83628.1"/>
    </source>
</evidence>
<keyword evidence="1" id="KW-0472">Membrane</keyword>
<dbReference type="InParanoid" id="A0A2H3CYQ5"/>
<accession>A0A2H3CYQ5</accession>
<gene>
    <name evidence="2" type="ORF">ARMGADRAFT_1089244</name>
</gene>
<dbReference type="Proteomes" id="UP000217790">
    <property type="component" value="Unassembled WGS sequence"/>
</dbReference>
<keyword evidence="1" id="KW-0812">Transmembrane</keyword>
<protein>
    <submittedName>
        <fullName evidence="2">Uncharacterized protein</fullName>
    </submittedName>
</protein>
<dbReference type="AlphaFoldDB" id="A0A2H3CYQ5"/>
<feature type="transmembrane region" description="Helical" evidence="1">
    <location>
        <begin position="93"/>
        <end position="117"/>
    </location>
</feature>
<dbReference type="EMBL" id="KZ293705">
    <property type="protein sequence ID" value="PBK83628.1"/>
    <property type="molecule type" value="Genomic_DNA"/>
</dbReference>
<name>A0A2H3CYQ5_ARMGA</name>
<evidence type="ECO:0000313" key="3">
    <source>
        <dbReference type="Proteomes" id="UP000217790"/>
    </source>
</evidence>
<keyword evidence="3" id="KW-1185">Reference proteome</keyword>
<keyword evidence="1" id="KW-1133">Transmembrane helix</keyword>
<reference evidence="3" key="1">
    <citation type="journal article" date="2017" name="Nat. Ecol. Evol.">
        <title>Genome expansion and lineage-specific genetic innovations in the forest pathogenic fungi Armillaria.</title>
        <authorList>
            <person name="Sipos G."/>
            <person name="Prasanna A.N."/>
            <person name="Walter M.C."/>
            <person name="O'Connor E."/>
            <person name="Balint B."/>
            <person name="Krizsan K."/>
            <person name="Kiss B."/>
            <person name="Hess J."/>
            <person name="Varga T."/>
            <person name="Slot J."/>
            <person name="Riley R."/>
            <person name="Boka B."/>
            <person name="Rigling D."/>
            <person name="Barry K."/>
            <person name="Lee J."/>
            <person name="Mihaltcheva S."/>
            <person name="LaButti K."/>
            <person name="Lipzen A."/>
            <person name="Waldron R."/>
            <person name="Moloney N.M."/>
            <person name="Sperisen C."/>
            <person name="Kredics L."/>
            <person name="Vagvoelgyi C."/>
            <person name="Patrignani A."/>
            <person name="Fitzpatrick D."/>
            <person name="Nagy I."/>
            <person name="Doyle S."/>
            <person name="Anderson J.B."/>
            <person name="Grigoriev I.V."/>
            <person name="Gueldener U."/>
            <person name="Muensterkoetter M."/>
            <person name="Nagy L.G."/>
        </authorList>
    </citation>
    <scope>NUCLEOTIDE SEQUENCE [LARGE SCALE GENOMIC DNA]</scope>
    <source>
        <strain evidence="3">Ar21-2</strain>
    </source>
</reference>
<sequence length="139" mass="15184">MAGGVAKRKSIVIHSIDVEKPGYCTVDINNSAPMNLQISAHWRVNVNESSCKTLWENFQDKGCVAIGSKTHRIEAHMGNHHGIIGRRCAQLPMLTMTGIISISLIAVTTGYVVSVLYGPLMIELPMPGATILYPCVYFI</sequence>
<evidence type="ECO:0000256" key="1">
    <source>
        <dbReference type="SAM" id="Phobius"/>
    </source>
</evidence>
<proteinExistence type="predicted"/>
<organism evidence="2 3">
    <name type="scientific">Armillaria gallica</name>
    <name type="common">Bulbous honey fungus</name>
    <name type="synonym">Armillaria bulbosa</name>
    <dbReference type="NCBI Taxonomy" id="47427"/>
    <lineage>
        <taxon>Eukaryota</taxon>
        <taxon>Fungi</taxon>
        <taxon>Dikarya</taxon>
        <taxon>Basidiomycota</taxon>
        <taxon>Agaricomycotina</taxon>
        <taxon>Agaricomycetes</taxon>
        <taxon>Agaricomycetidae</taxon>
        <taxon>Agaricales</taxon>
        <taxon>Marasmiineae</taxon>
        <taxon>Physalacriaceae</taxon>
        <taxon>Armillaria</taxon>
    </lineage>
</organism>